<proteinExistence type="predicted"/>
<sequence length="121" mass="12138">MLVEKMLKIAHAQTSVPVTVVDPFSGSPIATAGTLAAIFGVVMNLVIGVGIALTVIFLGIAGIEHITAKGDTKKAASARTALTNALIGFLIVVGAITIKIIAQNVVGISGTNSGISGITPF</sequence>
<gene>
    <name evidence="2" type="ORF">KDA10_02335</name>
</gene>
<reference evidence="2" key="2">
    <citation type="journal article" date="2021" name="Microbiome">
        <title>Successional dynamics and alternative stable states in a saline activated sludge microbial community over 9 years.</title>
        <authorList>
            <person name="Wang Y."/>
            <person name="Ye J."/>
            <person name="Ju F."/>
            <person name="Liu L."/>
            <person name="Boyd J.A."/>
            <person name="Deng Y."/>
            <person name="Parks D.H."/>
            <person name="Jiang X."/>
            <person name="Yin X."/>
            <person name="Woodcroft B.J."/>
            <person name="Tyson G.W."/>
            <person name="Hugenholtz P."/>
            <person name="Polz M.F."/>
            <person name="Zhang T."/>
        </authorList>
    </citation>
    <scope>NUCLEOTIDE SEQUENCE</scope>
    <source>
        <strain evidence="2">HKST-UBA80</strain>
    </source>
</reference>
<dbReference type="Proteomes" id="UP000714817">
    <property type="component" value="Unassembled WGS sequence"/>
</dbReference>
<keyword evidence="1" id="KW-0472">Membrane</keyword>
<protein>
    <submittedName>
        <fullName evidence="2">Uncharacterized protein</fullName>
    </submittedName>
</protein>
<accession>A0A955IW69</accession>
<feature type="transmembrane region" description="Helical" evidence="1">
    <location>
        <begin position="81"/>
        <end position="102"/>
    </location>
</feature>
<organism evidence="2 3">
    <name type="scientific">candidate division WWE3 bacterium</name>
    <dbReference type="NCBI Taxonomy" id="2053526"/>
    <lineage>
        <taxon>Bacteria</taxon>
        <taxon>Katanobacteria</taxon>
    </lineage>
</organism>
<comment type="caution">
    <text evidence="2">The sequence shown here is derived from an EMBL/GenBank/DDBJ whole genome shotgun (WGS) entry which is preliminary data.</text>
</comment>
<feature type="transmembrane region" description="Helical" evidence="1">
    <location>
        <begin position="35"/>
        <end position="60"/>
    </location>
</feature>
<name>A0A955IW69_UNCKA</name>
<dbReference type="AlphaFoldDB" id="A0A955IW69"/>
<reference evidence="2" key="1">
    <citation type="submission" date="2020-04" db="EMBL/GenBank/DDBJ databases">
        <authorList>
            <person name="Zhang T."/>
        </authorList>
    </citation>
    <scope>NUCLEOTIDE SEQUENCE</scope>
    <source>
        <strain evidence="2">HKST-UBA80</strain>
    </source>
</reference>
<dbReference type="EMBL" id="JAGQNY010000007">
    <property type="protein sequence ID" value="MCA9302179.1"/>
    <property type="molecule type" value="Genomic_DNA"/>
</dbReference>
<evidence type="ECO:0000313" key="2">
    <source>
        <dbReference type="EMBL" id="MCA9302179.1"/>
    </source>
</evidence>
<keyword evidence="1" id="KW-0812">Transmembrane</keyword>
<evidence type="ECO:0000256" key="1">
    <source>
        <dbReference type="SAM" id="Phobius"/>
    </source>
</evidence>
<evidence type="ECO:0000313" key="3">
    <source>
        <dbReference type="Proteomes" id="UP000714817"/>
    </source>
</evidence>
<keyword evidence="1" id="KW-1133">Transmembrane helix</keyword>